<evidence type="ECO:0000256" key="7">
    <source>
        <dbReference type="ARBA" id="ARBA00022723"/>
    </source>
</evidence>
<sequence>MSELTCFKAYDIRGKLNVDLDERVAYRIGRAFAEHLLAKKVVVGGDVRLSSEPLKLALAAGLIDGGASVLDLGMTGTEEIYFASNYLDVDGGIEVTASHNPIDYNGMKLVKGGALPISGDTGLFDIQTLASSYSQDSIDHGLCHYAHPSVKIGNTFDSKKASELFEKGISSIDVDKLKKSDCYQQHDTVNEYIAHVLSYVELTHFTPLKLVVNAGNGAAGPTIDAMEKACKVRGFPIEFIKVNHTPDGTFPNGIPNPLLPENRGATSKAVVEHGADMGIAWDGDFDRCFLFDEKGEFVEGYYIVGLLAKAFLQKQAGEKIIYDPRVYWNTEEIVNHENGIPVKSKTGHAFIKERMRAENAIYGGEMSAHHYFRDFAYCDSGMIPWLLVAELICKDKKPLSDMVKDRIAMFPSSGEINATVKDADMVLARVQSHFEAEALSIESIDGVGMEFDGWRFNLRKSNTEPVIRLNVEARGDAALMKEKTTLLLGLLQA</sequence>
<dbReference type="Pfam" id="PF02880">
    <property type="entry name" value="PGM_PMM_III"/>
    <property type="match status" value="1"/>
</dbReference>
<dbReference type="PROSITE" id="PS00710">
    <property type="entry name" value="PGM_PMM"/>
    <property type="match status" value="1"/>
</dbReference>
<dbReference type="EMBL" id="JAOWKX010000005">
    <property type="protein sequence ID" value="MCV2885290.1"/>
    <property type="molecule type" value="Genomic_DNA"/>
</dbReference>
<dbReference type="SUPFAM" id="SSF53738">
    <property type="entry name" value="Phosphoglucomutase, first 3 domains"/>
    <property type="match status" value="3"/>
</dbReference>
<evidence type="ECO:0000259" key="11">
    <source>
        <dbReference type="Pfam" id="PF00408"/>
    </source>
</evidence>
<dbReference type="SUPFAM" id="SSF55957">
    <property type="entry name" value="Phosphoglucomutase, C-terminal domain"/>
    <property type="match status" value="1"/>
</dbReference>
<comment type="cofactor">
    <cofactor evidence="2">
        <name>Mg(2+)</name>
        <dbReference type="ChEBI" id="CHEBI:18420"/>
    </cofactor>
</comment>
<dbReference type="InterPro" id="IPR036900">
    <property type="entry name" value="A-D-PHexomutase_C_sf"/>
</dbReference>
<dbReference type="CDD" id="cd03089">
    <property type="entry name" value="PMM_PGM"/>
    <property type="match status" value="1"/>
</dbReference>
<evidence type="ECO:0000256" key="9">
    <source>
        <dbReference type="ARBA" id="ARBA00023235"/>
    </source>
</evidence>
<dbReference type="PRINTS" id="PR00509">
    <property type="entry name" value="PGMPMM"/>
</dbReference>
<feature type="domain" description="Alpha-D-phosphohexomutase alpha/beta/alpha" evidence="14">
    <location>
        <begin position="300"/>
        <end position="408"/>
    </location>
</feature>
<dbReference type="Pfam" id="PF02878">
    <property type="entry name" value="PGM_PMM_I"/>
    <property type="match status" value="1"/>
</dbReference>
<dbReference type="Pfam" id="PF02879">
    <property type="entry name" value="PGM_PMM_II"/>
    <property type="match status" value="1"/>
</dbReference>
<evidence type="ECO:0000259" key="12">
    <source>
        <dbReference type="Pfam" id="PF02878"/>
    </source>
</evidence>
<keyword evidence="7 10" id="KW-0479">Metal-binding</keyword>
<protein>
    <recommendedName>
        <fullName evidence="5">phosphomannomutase</fullName>
        <ecNumber evidence="5">5.4.2.8</ecNumber>
    </recommendedName>
</protein>
<evidence type="ECO:0000259" key="14">
    <source>
        <dbReference type="Pfam" id="PF02880"/>
    </source>
</evidence>
<feature type="domain" description="Alpha-D-phosphohexomutase C-terminal" evidence="11">
    <location>
        <begin position="415"/>
        <end position="481"/>
    </location>
</feature>
<dbReference type="Proteomes" id="UP001652504">
    <property type="component" value="Unassembled WGS sequence"/>
</dbReference>
<evidence type="ECO:0000256" key="10">
    <source>
        <dbReference type="RuleBase" id="RU004326"/>
    </source>
</evidence>
<keyword evidence="9 15" id="KW-0413">Isomerase</keyword>
<proteinExistence type="inferred from homology"/>
<dbReference type="PANTHER" id="PTHR43771:SF1">
    <property type="entry name" value="PHOSPHOMANNOMUTASE"/>
    <property type="match status" value="1"/>
</dbReference>
<evidence type="ECO:0000313" key="15">
    <source>
        <dbReference type="EMBL" id="MCV2885290.1"/>
    </source>
</evidence>
<accession>A0ABT3A9L3</accession>
<comment type="caution">
    <text evidence="15">The sequence shown here is derived from an EMBL/GenBank/DDBJ whole genome shotgun (WGS) entry which is preliminary data.</text>
</comment>
<dbReference type="PANTHER" id="PTHR43771">
    <property type="entry name" value="PHOSPHOMANNOMUTASE"/>
    <property type="match status" value="1"/>
</dbReference>
<dbReference type="InterPro" id="IPR005846">
    <property type="entry name" value="A-D-PHexomutase_a/b/a-III"/>
</dbReference>
<keyword evidence="8 10" id="KW-0460">Magnesium</keyword>
<evidence type="ECO:0000256" key="4">
    <source>
        <dbReference type="ARBA" id="ARBA00010231"/>
    </source>
</evidence>
<dbReference type="InterPro" id="IPR005845">
    <property type="entry name" value="A-D-PHexomutase_a/b/a-II"/>
</dbReference>
<evidence type="ECO:0000313" key="16">
    <source>
        <dbReference type="Proteomes" id="UP001652504"/>
    </source>
</evidence>
<comment type="catalytic activity">
    <reaction evidence="1">
        <text>alpha-D-mannose 1-phosphate = D-mannose 6-phosphate</text>
        <dbReference type="Rhea" id="RHEA:11140"/>
        <dbReference type="ChEBI" id="CHEBI:58409"/>
        <dbReference type="ChEBI" id="CHEBI:58735"/>
        <dbReference type="EC" id="5.4.2.8"/>
    </reaction>
</comment>
<gene>
    <name evidence="15" type="ORF">OE749_11360</name>
</gene>
<dbReference type="InterPro" id="IPR005841">
    <property type="entry name" value="Alpha-D-phosphohexomutase_SF"/>
</dbReference>
<evidence type="ECO:0000256" key="8">
    <source>
        <dbReference type="ARBA" id="ARBA00022842"/>
    </source>
</evidence>
<evidence type="ECO:0000256" key="6">
    <source>
        <dbReference type="ARBA" id="ARBA00022553"/>
    </source>
</evidence>
<dbReference type="InterPro" id="IPR005843">
    <property type="entry name" value="A-D-PHexomutase_C"/>
</dbReference>
<feature type="domain" description="Alpha-D-phosphohexomutase alpha/beta/alpha" evidence="13">
    <location>
        <begin position="191"/>
        <end position="295"/>
    </location>
</feature>
<evidence type="ECO:0000259" key="13">
    <source>
        <dbReference type="Pfam" id="PF02879"/>
    </source>
</evidence>
<comment type="similarity">
    <text evidence="4 10">Belongs to the phosphohexose mutase family.</text>
</comment>
<name>A0ABT3A9L3_9ALTE</name>
<dbReference type="InterPro" id="IPR005844">
    <property type="entry name" value="A-D-PHexomutase_a/b/a-I"/>
</dbReference>
<reference evidence="15 16" key="1">
    <citation type="submission" date="2022-10" db="EMBL/GenBank/DDBJ databases">
        <title>Aestuariibacter sp. AA17 isolated from Montipora capitata coral fragment.</title>
        <authorList>
            <person name="Emsley S.A."/>
            <person name="Pfannmuller K.M."/>
            <person name="Loughran R.M."/>
            <person name="Shlafstein M."/>
            <person name="Papke E."/>
            <person name="Saw J.H."/>
            <person name="Ushijima B."/>
            <person name="Videau P."/>
        </authorList>
    </citation>
    <scope>NUCLEOTIDE SEQUENCE [LARGE SCALE GENOMIC DNA]</scope>
    <source>
        <strain evidence="15 16">AA17</strain>
    </source>
</reference>
<dbReference type="EC" id="5.4.2.8" evidence="5"/>
<organism evidence="15 16">
    <name type="scientific">Fluctibacter corallii</name>
    <dbReference type="NCBI Taxonomy" id="2984329"/>
    <lineage>
        <taxon>Bacteria</taxon>
        <taxon>Pseudomonadati</taxon>
        <taxon>Pseudomonadota</taxon>
        <taxon>Gammaproteobacteria</taxon>
        <taxon>Alteromonadales</taxon>
        <taxon>Alteromonadaceae</taxon>
        <taxon>Fluctibacter</taxon>
    </lineage>
</organism>
<dbReference type="Pfam" id="PF00408">
    <property type="entry name" value="PGM_PMM_IV"/>
    <property type="match status" value="1"/>
</dbReference>
<dbReference type="InterPro" id="IPR016066">
    <property type="entry name" value="A-D-PHexomutase_CS"/>
</dbReference>
<dbReference type="Gene3D" id="3.30.310.50">
    <property type="entry name" value="Alpha-D-phosphohexomutase, C-terminal domain"/>
    <property type="match status" value="1"/>
</dbReference>
<dbReference type="Gene3D" id="3.40.120.10">
    <property type="entry name" value="Alpha-D-Glucose-1,6-Bisphosphate, subunit A, domain 3"/>
    <property type="match status" value="3"/>
</dbReference>
<dbReference type="InterPro" id="IPR016055">
    <property type="entry name" value="A-D-PHexomutase_a/b/a-I/II/III"/>
</dbReference>
<evidence type="ECO:0000256" key="3">
    <source>
        <dbReference type="ARBA" id="ARBA00004699"/>
    </source>
</evidence>
<keyword evidence="16" id="KW-1185">Reference proteome</keyword>
<dbReference type="GO" id="GO:0004615">
    <property type="term" value="F:phosphomannomutase activity"/>
    <property type="evidence" value="ECO:0007669"/>
    <property type="project" value="UniProtKB-EC"/>
</dbReference>
<evidence type="ECO:0000256" key="5">
    <source>
        <dbReference type="ARBA" id="ARBA00012730"/>
    </source>
</evidence>
<dbReference type="RefSeq" id="WP_263712573.1">
    <property type="nucleotide sequence ID" value="NZ_JAOWKX010000005.1"/>
</dbReference>
<evidence type="ECO:0000256" key="1">
    <source>
        <dbReference type="ARBA" id="ARBA00000586"/>
    </source>
</evidence>
<keyword evidence="6" id="KW-0597">Phosphoprotein</keyword>
<comment type="pathway">
    <text evidence="3">Nucleotide-sugar biosynthesis; GDP-alpha-D-mannose biosynthesis; alpha-D-mannose 1-phosphate from D-fructose 6-phosphate: step 2/2.</text>
</comment>
<feature type="domain" description="Alpha-D-phosphohexomutase alpha/beta/alpha" evidence="12">
    <location>
        <begin position="7"/>
        <end position="121"/>
    </location>
</feature>
<evidence type="ECO:0000256" key="2">
    <source>
        <dbReference type="ARBA" id="ARBA00001946"/>
    </source>
</evidence>